<name>A0A7R9L9I6_9ACAR</name>
<keyword evidence="3" id="KW-1185">Reference proteome</keyword>
<reference evidence="2" key="1">
    <citation type="submission" date="2020-11" db="EMBL/GenBank/DDBJ databases">
        <authorList>
            <person name="Tran Van P."/>
        </authorList>
    </citation>
    <scope>NUCLEOTIDE SEQUENCE</scope>
</reference>
<feature type="chain" id="PRO_5036211151" evidence="1">
    <location>
        <begin position="20"/>
        <end position="209"/>
    </location>
</feature>
<organism evidence="2">
    <name type="scientific">Medioppia subpectinata</name>
    <dbReference type="NCBI Taxonomy" id="1979941"/>
    <lineage>
        <taxon>Eukaryota</taxon>
        <taxon>Metazoa</taxon>
        <taxon>Ecdysozoa</taxon>
        <taxon>Arthropoda</taxon>
        <taxon>Chelicerata</taxon>
        <taxon>Arachnida</taxon>
        <taxon>Acari</taxon>
        <taxon>Acariformes</taxon>
        <taxon>Sarcoptiformes</taxon>
        <taxon>Oribatida</taxon>
        <taxon>Brachypylina</taxon>
        <taxon>Oppioidea</taxon>
        <taxon>Oppiidae</taxon>
        <taxon>Medioppia</taxon>
    </lineage>
</organism>
<feature type="non-terminal residue" evidence="2">
    <location>
        <position position="1"/>
    </location>
</feature>
<keyword evidence="1" id="KW-0732">Signal</keyword>
<evidence type="ECO:0000313" key="2">
    <source>
        <dbReference type="EMBL" id="CAD7636258.1"/>
    </source>
</evidence>
<dbReference type="Proteomes" id="UP000759131">
    <property type="component" value="Unassembled WGS sequence"/>
</dbReference>
<dbReference type="AlphaFoldDB" id="A0A7R9L9I6"/>
<dbReference type="OrthoDB" id="6505929at2759"/>
<accession>A0A7R9L9I6</accession>
<sequence>MRYTAIVVFVCEVIVGVICDQHFDGSLGMSCDFNKYKQNGCEDNLGSVCNQTTNRCQCKPLNVVVLENRFCFPKTCPHNEYYDHNLSQCEPQRVASLNSNHNYCHHDFHCRGEHIHCLQMNGWNYRCECERGFLYDNNTQVCQRVIGFNGFCLRDKDCHMHDVTRLVCEEQSCRCAQGFSYNVEIDGCESIEKIKERDNQTRKMMYLFI</sequence>
<proteinExistence type="predicted"/>
<protein>
    <submittedName>
        <fullName evidence="2">Uncharacterized protein</fullName>
    </submittedName>
</protein>
<evidence type="ECO:0000313" key="3">
    <source>
        <dbReference type="Proteomes" id="UP000759131"/>
    </source>
</evidence>
<dbReference type="EMBL" id="OC873172">
    <property type="protein sequence ID" value="CAD7636258.1"/>
    <property type="molecule type" value="Genomic_DNA"/>
</dbReference>
<dbReference type="EMBL" id="CAJPIZ010018597">
    <property type="protein sequence ID" value="CAG2116601.1"/>
    <property type="molecule type" value="Genomic_DNA"/>
</dbReference>
<evidence type="ECO:0000256" key="1">
    <source>
        <dbReference type="SAM" id="SignalP"/>
    </source>
</evidence>
<feature type="signal peptide" evidence="1">
    <location>
        <begin position="1"/>
        <end position="19"/>
    </location>
</feature>
<gene>
    <name evidence="2" type="ORF">OSB1V03_LOCUS16560</name>
</gene>